<dbReference type="OrthoDB" id="9806180at2"/>
<dbReference type="GO" id="GO:0004806">
    <property type="term" value="F:triacylglycerol lipase activity"/>
    <property type="evidence" value="ECO:0007669"/>
    <property type="project" value="TreeGrafter"/>
</dbReference>
<dbReference type="AlphaFoldDB" id="A0A2T5MEB5"/>
<dbReference type="SUPFAM" id="SSF53474">
    <property type="entry name" value="alpha/beta-Hydrolases"/>
    <property type="match status" value="1"/>
</dbReference>
<evidence type="ECO:0000313" key="4">
    <source>
        <dbReference type="EMBL" id="PTU30906.1"/>
    </source>
</evidence>
<name>A0A2T5MEB5_9GAMM</name>
<keyword evidence="2" id="KW-0378">Hydrolase</keyword>
<accession>A0A2T5MEB5</accession>
<dbReference type="PANTHER" id="PTHR48081:SF30">
    <property type="entry name" value="ACETYL-HYDROLASE LIPR-RELATED"/>
    <property type="match status" value="1"/>
</dbReference>
<dbReference type="Pfam" id="PF07859">
    <property type="entry name" value="Abhydrolase_3"/>
    <property type="match status" value="1"/>
</dbReference>
<evidence type="ECO:0000259" key="3">
    <source>
        <dbReference type="Pfam" id="PF07859"/>
    </source>
</evidence>
<evidence type="ECO:0000313" key="5">
    <source>
        <dbReference type="Proteomes" id="UP000244248"/>
    </source>
</evidence>
<dbReference type="InterPro" id="IPR029058">
    <property type="entry name" value="AB_hydrolase_fold"/>
</dbReference>
<evidence type="ECO:0000256" key="1">
    <source>
        <dbReference type="ARBA" id="ARBA00010515"/>
    </source>
</evidence>
<gene>
    <name evidence="4" type="ORF">CJD38_11380</name>
</gene>
<organism evidence="4 5">
    <name type="scientific">Stenotrophobium rhamnosiphilum</name>
    <dbReference type="NCBI Taxonomy" id="2029166"/>
    <lineage>
        <taxon>Bacteria</taxon>
        <taxon>Pseudomonadati</taxon>
        <taxon>Pseudomonadota</taxon>
        <taxon>Gammaproteobacteria</taxon>
        <taxon>Nevskiales</taxon>
        <taxon>Nevskiaceae</taxon>
        <taxon>Stenotrophobium</taxon>
    </lineage>
</organism>
<keyword evidence="5" id="KW-1185">Reference proteome</keyword>
<dbReference type="InterPro" id="IPR050300">
    <property type="entry name" value="GDXG_lipolytic_enzyme"/>
</dbReference>
<comment type="caution">
    <text evidence="4">The sequence shown here is derived from an EMBL/GenBank/DDBJ whole genome shotgun (WGS) entry which is preliminary data.</text>
</comment>
<dbReference type="Proteomes" id="UP000244248">
    <property type="component" value="Unassembled WGS sequence"/>
</dbReference>
<protein>
    <recommendedName>
        <fullName evidence="3">Alpha/beta hydrolase fold-3 domain-containing protein</fullName>
    </recommendedName>
</protein>
<dbReference type="PANTHER" id="PTHR48081">
    <property type="entry name" value="AB HYDROLASE SUPERFAMILY PROTEIN C4A8.06C"/>
    <property type="match status" value="1"/>
</dbReference>
<reference evidence="4 5" key="1">
    <citation type="submission" date="2018-04" db="EMBL/GenBank/DDBJ databases">
        <title>Novel species isolated from glacier.</title>
        <authorList>
            <person name="Liu Q."/>
            <person name="Xin Y.-H."/>
        </authorList>
    </citation>
    <scope>NUCLEOTIDE SEQUENCE [LARGE SCALE GENOMIC DNA]</scope>
    <source>
        <strain evidence="4 5">GT1R17</strain>
    </source>
</reference>
<dbReference type="InterPro" id="IPR013094">
    <property type="entry name" value="AB_hydrolase_3"/>
</dbReference>
<dbReference type="RefSeq" id="WP_107940491.1">
    <property type="nucleotide sequence ID" value="NZ_QANS01000004.1"/>
</dbReference>
<feature type="domain" description="Alpha/beta hydrolase fold-3" evidence="3">
    <location>
        <begin position="101"/>
        <end position="303"/>
    </location>
</feature>
<comment type="similarity">
    <text evidence="1">Belongs to the 'GDXG' lipolytic enzyme family.</text>
</comment>
<evidence type="ECO:0000256" key="2">
    <source>
        <dbReference type="ARBA" id="ARBA00022801"/>
    </source>
</evidence>
<sequence length="330" mass="35799">MLNPALIPATGFPEPASHLSQEAQQYFRDVFSRAERDAMCLPTVEDVDGWQQRNTAEMRKREPMNARLLEHYAADVQTIQLGGVTVSDIRPKRGAIAGKVLLYTHGGGFVGGASHDALDSTLPLAEETGLRIVSIDYTPAPKADHTFIGEQVLAVLTALYAEGFLPSDIAIYGDSAGATIAASAMLRARDRGVPLPAGLVLWSPLADMTCSGDSYLTLADSEPFYKETFLATGARCYAGKSSLTDPLVSILFADYAPGFLPTLIQCGTRELLLSDSIRLHRRMLDNGVDAELQIYDGLWHVFQFKPVNSPEAALARARTGEFLLRQLGVL</sequence>
<dbReference type="Gene3D" id="3.40.50.1820">
    <property type="entry name" value="alpha/beta hydrolase"/>
    <property type="match status" value="1"/>
</dbReference>
<dbReference type="EMBL" id="QANS01000004">
    <property type="protein sequence ID" value="PTU30906.1"/>
    <property type="molecule type" value="Genomic_DNA"/>
</dbReference>
<proteinExistence type="inferred from homology"/>